<keyword evidence="4" id="KW-1185">Reference proteome</keyword>
<dbReference type="InterPro" id="IPR014790">
    <property type="entry name" value="MutL_C"/>
</dbReference>
<dbReference type="PANTHER" id="PTHR10073:SF47">
    <property type="entry name" value="DNA MISMATCH REPAIR PROTEIN MLH3"/>
    <property type="match status" value="1"/>
</dbReference>
<organism evidence="3 4">
    <name type="scientific">Leptosia nina</name>
    <dbReference type="NCBI Taxonomy" id="320188"/>
    <lineage>
        <taxon>Eukaryota</taxon>
        <taxon>Metazoa</taxon>
        <taxon>Ecdysozoa</taxon>
        <taxon>Arthropoda</taxon>
        <taxon>Hexapoda</taxon>
        <taxon>Insecta</taxon>
        <taxon>Pterygota</taxon>
        <taxon>Neoptera</taxon>
        <taxon>Endopterygota</taxon>
        <taxon>Lepidoptera</taxon>
        <taxon>Glossata</taxon>
        <taxon>Ditrysia</taxon>
        <taxon>Papilionoidea</taxon>
        <taxon>Pieridae</taxon>
        <taxon>Pierinae</taxon>
        <taxon>Leptosia</taxon>
    </lineage>
</organism>
<comment type="similarity">
    <text evidence="1">Belongs to the DNA mismatch repair MutL/HexB family.</text>
</comment>
<protein>
    <recommendedName>
        <fullName evidence="2">MutL C-terminal dimerisation domain-containing protein</fullName>
    </recommendedName>
</protein>
<reference evidence="3 4" key="1">
    <citation type="submission" date="2023-11" db="EMBL/GenBank/DDBJ databases">
        <authorList>
            <person name="Okamura Y."/>
        </authorList>
    </citation>
    <scope>NUCLEOTIDE SEQUENCE [LARGE SCALE GENOMIC DNA]</scope>
</reference>
<dbReference type="Gene3D" id="3.30.1370.100">
    <property type="entry name" value="MutL, C-terminal domain, regulatory subdomain"/>
    <property type="match status" value="1"/>
</dbReference>
<dbReference type="InterPro" id="IPR042120">
    <property type="entry name" value="MutL_C_dimsub"/>
</dbReference>
<dbReference type="GO" id="GO:0016887">
    <property type="term" value="F:ATP hydrolysis activity"/>
    <property type="evidence" value="ECO:0007669"/>
    <property type="project" value="InterPro"/>
</dbReference>
<evidence type="ECO:0000313" key="4">
    <source>
        <dbReference type="Proteomes" id="UP001497472"/>
    </source>
</evidence>
<dbReference type="EMBL" id="CAVLEF010000005">
    <property type="protein sequence ID" value="CAK1544111.1"/>
    <property type="molecule type" value="Genomic_DNA"/>
</dbReference>
<name>A0AAV1J3P1_9NEOP</name>
<proteinExistence type="inferred from homology"/>
<dbReference type="InterPro" id="IPR038973">
    <property type="entry name" value="MutL/Mlh/Pms-like"/>
</dbReference>
<dbReference type="GO" id="GO:0140664">
    <property type="term" value="F:ATP-dependent DNA damage sensor activity"/>
    <property type="evidence" value="ECO:0007669"/>
    <property type="project" value="InterPro"/>
</dbReference>
<dbReference type="SUPFAM" id="SSF55874">
    <property type="entry name" value="ATPase domain of HSP90 chaperone/DNA topoisomerase II/histidine kinase"/>
    <property type="match status" value="1"/>
</dbReference>
<dbReference type="InterPro" id="IPR036890">
    <property type="entry name" value="HATPase_C_sf"/>
</dbReference>
<gene>
    <name evidence="3" type="ORF">LNINA_LOCUS3883</name>
</gene>
<dbReference type="Proteomes" id="UP001497472">
    <property type="component" value="Unassembled WGS sequence"/>
</dbReference>
<sequence length="1241" mass="143021">MIKIPKDLQSHISASYRVNSLKIAVEELIHNALDAGSLSIAVRVNAIENSVQVVDNGYGIKQSDFELLGLKYTTSKFVNISVLKSISQCYGYRGLSLASIIEVSHDVRIESRSKDTQTTLSKRFLKGECKEIRETTCRPSQGTTVDIRGLLYNLKIQREALDNTQELLAIKILLQQFSLVHANVSFSLRDDLKNEILFQIHKNRDIMQTLKTLFEISPNEVQELKVEKSTYKVHAFIGRNETELKKCHWTKFAEEVVNTELPTYFLFITCPLSDYDTHFDTNSIVIEFKNWDQITNILEKLVQCYTGNIKLNSITKPNQYGGKKDTGDQREEVKRIIHKILQKPQKKQNVPMYNAIRGKQIKRKRTNSKDKLKIIRSSSNDIESIKSRSNSNKITEKLLITKPKNITNKHVHNEDKSIQRNKDFEYNYGPEISELNANLISTNNPEPLIKDSLPHYSVYENAEKVHEEEIAQIHEPNEKQYIYTDHFTPHTSNVPDLTLYKFQKMRHKFMKFMTECQPCYYKSAITENTTISKQNILEQDLQSNYHINKNYSNEFISEKNNKPIVTSYDLIQTVIDDTNINLCVQSNHKRRYPSLLEYPKQLQQGVSDLTYESHHYGLNRYKNKVDEKKRLGKYRHFISEGYRESLLSRSKENKTKYQCIKQKINTKTNKNFMLNTLKSIFNRSRYTKQDIKNKPRSPATYFAPPEASKNFYSNSIDETFCRFNTMVNSVLEDDIRMANFGATYTINNVVSMYDGSSIQAKSNTEYQFSYSVQTSKIYYTEIGNLQKVNQKQSSSIHKHIEKNEEVVRAYVNDKDCTRSKNILKDEDILERHVDTETVCANKVFDPLNICETIYSASKPDEHLSVKSNERHDIADENVISHHFNTEEINKVFLDTFRSPIQNNETMTNINDLNSSKLVPNFENDFIIKSRYAFVPKGISPIFNNCGRKTIKERKVNLDEECYKDAIYENFAELVCDNAEIFEPKIQNVYEAATNDINKATERIKKDNADLLFDTQSIKNAQVLGQVDCKFIAAILSGKAVTSNTHSYYLVLFDQHAVHERIRLELSLSDYINGAIWKSVNVDSISFKLSREDAIFLHNYKEKLTKFGLEWTVIDNGICVNGIPEAILGKSPRQVEVVLKATKNLFTELIHALKTLKGNIPLYPKSIMDLVFSEACRYAIMFGDSLSKSECTGLIESLGSCKTPFQCAHGRPVMAVMMELAENKLKYKVVYFLALFVGVSKC</sequence>
<evidence type="ECO:0000256" key="1">
    <source>
        <dbReference type="ARBA" id="ARBA00006082"/>
    </source>
</evidence>
<dbReference type="InterPro" id="IPR042121">
    <property type="entry name" value="MutL_C_regsub"/>
</dbReference>
<dbReference type="Pfam" id="PF08676">
    <property type="entry name" value="MutL_C"/>
    <property type="match status" value="1"/>
</dbReference>
<evidence type="ECO:0000259" key="2">
    <source>
        <dbReference type="SMART" id="SM00853"/>
    </source>
</evidence>
<dbReference type="Pfam" id="PF13589">
    <property type="entry name" value="HATPase_c_3"/>
    <property type="match status" value="1"/>
</dbReference>
<feature type="domain" description="MutL C-terminal dimerisation" evidence="2">
    <location>
        <begin position="1022"/>
        <end position="1185"/>
    </location>
</feature>
<dbReference type="Gene3D" id="3.30.565.10">
    <property type="entry name" value="Histidine kinase-like ATPase, C-terminal domain"/>
    <property type="match status" value="1"/>
</dbReference>
<dbReference type="SMART" id="SM00853">
    <property type="entry name" value="MutL_C"/>
    <property type="match status" value="1"/>
</dbReference>
<dbReference type="GO" id="GO:0006298">
    <property type="term" value="P:mismatch repair"/>
    <property type="evidence" value="ECO:0007669"/>
    <property type="project" value="InterPro"/>
</dbReference>
<comment type="caution">
    <text evidence="3">The sequence shown here is derived from an EMBL/GenBank/DDBJ whole genome shotgun (WGS) entry which is preliminary data.</text>
</comment>
<dbReference type="SUPFAM" id="SSF118116">
    <property type="entry name" value="DNA mismatch repair protein MutL"/>
    <property type="match status" value="1"/>
</dbReference>
<dbReference type="GO" id="GO:0005524">
    <property type="term" value="F:ATP binding"/>
    <property type="evidence" value="ECO:0007669"/>
    <property type="project" value="InterPro"/>
</dbReference>
<accession>A0AAV1J3P1</accession>
<dbReference type="PANTHER" id="PTHR10073">
    <property type="entry name" value="DNA MISMATCH REPAIR PROTEIN MLH, PMS, MUTL"/>
    <property type="match status" value="1"/>
</dbReference>
<dbReference type="Gene3D" id="3.30.1540.20">
    <property type="entry name" value="MutL, C-terminal domain, dimerisation subdomain"/>
    <property type="match status" value="1"/>
</dbReference>
<evidence type="ECO:0000313" key="3">
    <source>
        <dbReference type="EMBL" id="CAK1544111.1"/>
    </source>
</evidence>
<dbReference type="InterPro" id="IPR037198">
    <property type="entry name" value="MutL_C_sf"/>
</dbReference>
<dbReference type="GO" id="GO:0032300">
    <property type="term" value="C:mismatch repair complex"/>
    <property type="evidence" value="ECO:0007669"/>
    <property type="project" value="InterPro"/>
</dbReference>
<dbReference type="AlphaFoldDB" id="A0AAV1J3P1"/>